<comment type="caution">
    <text evidence="15">The sequence shown here is derived from an EMBL/GenBank/DDBJ whole genome shotgun (WGS) entry which is preliminary data.</text>
</comment>
<dbReference type="InterPro" id="IPR014721">
    <property type="entry name" value="Ribsml_uS5_D2-typ_fold_subgr"/>
</dbReference>
<comment type="function">
    <text evidence="11">Plays a role in repairing double-strand DNA breaks, probably involving stabilizing or processing branched DNA or blocked replication forks.</text>
</comment>
<comment type="function">
    <text evidence="13">DNA-dependent ATPase involved in processing of recombination intermediates, plays a role in repairing DNA breaks. Stimulates the branch migration of RecA-mediated strand transfer reactions, allowing the 3' invading strand to extend heteroduplex DNA faster. Binds ssDNA in the presence of ADP but not other nucleotides, has ATPase activity that is stimulated by ssDNA and various branched DNA structures, but inhibited by SSB. Does not have RecA's homology-searching function.</text>
</comment>
<dbReference type="PANTHER" id="PTHR32472">
    <property type="entry name" value="DNA REPAIR PROTEIN RADA"/>
    <property type="match status" value="1"/>
</dbReference>
<dbReference type="PRINTS" id="PR01874">
    <property type="entry name" value="DNAREPAIRADA"/>
</dbReference>
<dbReference type="GO" id="GO:0003684">
    <property type="term" value="F:damaged DNA binding"/>
    <property type="evidence" value="ECO:0007669"/>
    <property type="project" value="InterPro"/>
</dbReference>
<evidence type="ECO:0000256" key="11">
    <source>
        <dbReference type="HAMAP-Rule" id="MF_01498"/>
    </source>
</evidence>
<evidence type="ECO:0000256" key="5">
    <source>
        <dbReference type="ARBA" id="ARBA00022801"/>
    </source>
</evidence>
<proteinExistence type="inferred from homology"/>
<dbReference type="InterPro" id="IPR020588">
    <property type="entry name" value="RecA_ATP-bd"/>
</dbReference>
<dbReference type="GO" id="GO:0140664">
    <property type="term" value="F:ATP-dependent DNA damage sensor activity"/>
    <property type="evidence" value="ECO:0007669"/>
    <property type="project" value="InterPro"/>
</dbReference>
<evidence type="ECO:0000256" key="9">
    <source>
        <dbReference type="ARBA" id="ARBA00023125"/>
    </source>
</evidence>
<reference evidence="15 16" key="1">
    <citation type="journal article" date="2016" name="Nat. Commun.">
        <title>Thousands of microbial genomes shed light on interconnected biogeochemical processes in an aquifer system.</title>
        <authorList>
            <person name="Anantharaman K."/>
            <person name="Brown C.T."/>
            <person name="Hug L.A."/>
            <person name="Sharon I."/>
            <person name="Castelle C.J."/>
            <person name="Probst A.J."/>
            <person name="Thomas B.C."/>
            <person name="Singh A."/>
            <person name="Wilkins M.J."/>
            <person name="Karaoz U."/>
            <person name="Brodie E.L."/>
            <person name="Williams K.H."/>
            <person name="Hubbard S.S."/>
            <person name="Banfield J.F."/>
        </authorList>
    </citation>
    <scope>NUCLEOTIDE SEQUENCE [LARGE SCALE GENOMIC DNA]</scope>
</reference>
<evidence type="ECO:0000256" key="13">
    <source>
        <dbReference type="RuleBase" id="RU003555"/>
    </source>
</evidence>
<feature type="binding site" evidence="11">
    <location>
        <begin position="97"/>
        <end position="104"/>
    </location>
    <ligand>
        <name>ATP</name>
        <dbReference type="ChEBI" id="CHEBI:30616"/>
    </ligand>
</feature>
<dbReference type="Gene3D" id="3.30.230.10">
    <property type="match status" value="1"/>
</dbReference>
<organism evidence="15 16">
    <name type="scientific">Candidatus Woesebacteria bacterium RBG_16_34_12</name>
    <dbReference type="NCBI Taxonomy" id="1802480"/>
    <lineage>
        <taxon>Bacteria</taxon>
        <taxon>Candidatus Woeseibacteriota</taxon>
    </lineage>
</organism>
<evidence type="ECO:0000256" key="10">
    <source>
        <dbReference type="ARBA" id="ARBA00023204"/>
    </source>
</evidence>
<evidence type="ECO:0000256" key="7">
    <source>
        <dbReference type="ARBA" id="ARBA00022840"/>
    </source>
</evidence>
<dbReference type="SMART" id="SM00382">
    <property type="entry name" value="AAA"/>
    <property type="match status" value="1"/>
</dbReference>
<sequence>MATQSKYICQQCGYESAKWLGRCIECGEWNSLVETVVTTTSSAGRIGRTSRKGEGIKPVFLAEVPSKNISRISTKIPELDRVLGGGLVGGQVILIAGEPGIGKSTLLLQVAEELASSQRSSNLGKTKMTKVHRQESSVLYISGEESINQIALRAQRLGINSKRIQIMEETDVDQVIQVVQVEQVGQKIKTNSSTTSATYSALIIDSIQTMATSDLSGMAGSVGQVRECAYRLIRLAKSRNIPTFIVGHVTKEGSVAGPSVLMHLVDTVLWFEGEKSLTLRLLRAIKNRFGPTDEVGIFSMEEKGLLSISDSSKLFLSQLTKQVPGSAITSVMKGTRPILIEIQSLIVPTKLAFPRRIAQGMDSKRLEMLLAVLTRRCGLSLYDFDVFVNVTGGINLRNDPSCDLAVCLSIASSYFEKALPRNSLIIGEVGLLGDIREVVAQEKRIKEAKRLGYRNIISNREAKYLQQAINKYLK</sequence>
<dbReference type="InterPro" id="IPR003593">
    <property type="entry name" value="AAA+_ATPase"/>
</dbReference>
<dbReference type="SUPFAM" id="SSF54211">
    <property type="entry name" value="Ribosomal protein S5 domain 2-like"/>
    <property type="match status" value="1"/>
</dbReference>
<evidence type="ECO:0000256" key="3">
    <source>
        <dbReference type="ARBA" id="ARBA00022763"/>
    </source>
</evidence>
<keyword evidence="3 11" id="KW-0227">DNA damage</keyword>
<keyword evidence="10 11" id="KW-0234">DNA repair</keyword>
<evidence type="ECO:0000256" key="2">
    <source>
        <dbReference type="ARBA" id="ARBA00022741"/>
    </source>
</evidence>
<keyword evidence="1 11" id="KW-0479">Metal-binding</keyword>
<dbReference type="Pfam" id="PF13481">
    <property type="entry name" value="AAA_25"/>
    <property type="match status" value="1"/>
</dbReference>
<feature type="domain" description="RecA family profile 1" evidence="14">
    <location>
        <begin position="68"/>
        <end position="249"/>
    </location>
</feature>
<keyword evidence="7 11" id="KW-0067">ATP-binding</keyword>
<keyword evidence="5" id="KW-0378">Hydrolase</keyword>
<dbReference type="EMBL" id="MGFS01000029">
    <property type="protein sequence ID" value="OGM10751.1"/>
    <property type="molecule type" value="Genomic_DNA"/>
</dbReference>
<protein>
    <recommendedName>
        <fullName evidence="11 12">DNA repair protein RadA</fullName>
    </recommendedName>
</protein>
<feature type="short sequence motif" description="RadA KNRFG motif" evidence="11">
    <location>
        <begin position="286"/>
        <end position="290"/>
    </location>
</feature>
<dbReference type="GO" id="GO:0008270">
    <property type="term" value="F:zinc ion binding"/>
    <property type="evidence" value="ECO:0007669"/>
    <property type="project" value="UniProtKB-KW"/>
</dbReference>
<comment type="similarity">
    <text evidence="11 13">Belongs to the RecA family. RadA subfamily.</text>
</comment>
<dbReference type="InterPro" id="IPR041166">
    <property type="entry name" value="Rubredoxin_2"/>
</dbReference>
<keyword evidence="2 11" id="KW-0547">Nucleotide-binding</keyword>
<evidence type="ECO:0000313" key="15">
    <source>
        <dbReference type="EMBL" id="OGM10751.1"/>
    </source>
</evidence>
<keyword evidence="8 11" id="KW-0346">Stress response</keyword>
<dbReference type="InterPro" id="IPR020568">
    <property type="entry name" value="Ribosomal_Su5_D2-typ_SF"/>
</dbReference>
<evidence type="ECO:0000256" key="6">
    <source>
        <dbReference type="ARBA" id="ARBA00022833"/>
    </source>
</evidence>
<dbReference type="Proteomes" id="UP000177053">
    <property type="component" value="Unassembled WGS sequence"/>
</dbReference>
<dbReference type="PROSITE" id="PS50162">
    <property type="entry name" value="RECA_2"/>
    <property type="match status" value="1"/>
</dbReference>
<dbReference type="InterPro" id="IPR004504">
    <property type="entry name" value="DNA_repair_RadA"/>
</dbReference>
<gene>
    <name evidence="11" type="primary">radA</name>
    <name evidence="15" type="ORF">A2Z22_02600</name>
</gene>
<dbReference type="AlphaFoldDB" id="A0A1F7X6Y5"/>
<dbReference type="GO" id="GO:0000725">
    <property type="term" value="P:recombinational repair"/>
    <property type="evidence" value="ECO:0007669"/>
    <property type="project" value="UniProtKB-UniRule"/>
</dbReference>
<dbReference type="NCBIfam" id="TIGR00416">
    <property type="entry name" value="sms"/>
    <property type="match status" value="1"/>
</dbReference>
<dbReference type="GO" id="GO:0016787">
    <property type="term" value="F:hydrolase activity"/>
    <property type="evidence" value="ECO:0007669"/>
    <property type="project" value="UniProtKB-KW"/>
</dbReference>
<evidence type="ECO:0000256" key="4">
    <source>
        <dbReference type="ARBA" id="ARBA00022771"/>
    </source>
</evidence>
<keyword evidence="6 13" id="KW-0862">Zinc</keyword>
<dbReference type="GO" id="GO:0005524">
    <property type="term" value="F:ATP binding"/>
    <property type="evidence" value="ECO:0007669"/>
    <property type="project" value="UniProtKB-UniRule"/>
</dbReference>
<evidence type="ECO:0000256" key="12">
    <source>
        <dbReference type="NCBIfam" id="TIGR00416"/>
    </source>
</evidence>
<evidence type="ECO:0000259" key="14">
    <source>
        <dbReference type="PROSITE" id="PS50162"/>
    </source>
</evidence>
<name>A0A1F7X6Y5_9BACT</name>
<dbReference type="HAMAP" id="MF_01498">
    <property type="entry name" value="RadA_bact"/>
    <property type="match status" value="1"/>
</dbReference>
<keyword evidence="9 11" id="KW-0238">DNA-binding</keyword>
<feature type="region of interest" description="Lon-protease-like" evidence="11">
    <location>
        <begin position="385"/>
        <end position="474"/>
    </location>
</feature>
<evidence type="ECO:0000313" key="16">
    <source>
        <dbReference type="Proteomes" id="UP000177053"/>
    </source>
</evidence>
<accession>A0A1F7X6Y5</accession>
<dbReference type="InterPro" id="IPR027417">
    <property type="entry name" value="P-loop_NTPase"/>
</dbReference>
<dbReference type="Gene3D" id="3.40.50.300">
    <property type="entry name" value="P-loop containing nucleotide triphosphate hydrolases"/>
    <property type="match status" value="1"/>
</dbReference>
<dbReference type="Pfam" id="PF18073">
    <property type="entry name" value="Zn_ribbon_LapB"/>
    <property type="match status" value="1"/>
</dbReference>
<comment type="domain">
    <text evidence="11">The middle region has homology to RecA with ATPase motifs including the RadA KNRFG motif, while the C-terminus is homologous to Lon protease.</text>
</comment>
<keyword evidence="4 13" id="KW-0863">Zinc-finger</keyword>
<dbReference type="SUPFAM" id="SSF52540">
    <property type="entry name" value="P-loop containing nucleoside triphosphate hydrolases"/>
    <property type="match status" value="1"/>
</dbReference>
<dbReference type="PANTHER" id="PTHR32472:SF10">
    <property type="entry name" value="DNA REPAIR PROTEIN RADA-LIKE PROTEIN"/>
    <property type="match status" value="1"/>
</dbReference>
<evidence type="ECO:0000256" key="1">
    <source>
        <dbReference type="ARBA" id="ARBA00022723"/>
    </source>
</evidence>
<evidence type="ECO:0000256" key="8">
    <source>
        <dbReference type="ARBA" id="ARBA00023016"/>
    </source>
</evidence>